<feature type="transmembrane region" description="Helical" evidence="8">
    <location>
        <begin position="449"/>
        <end position="468"/>
    </location>
</feature>
<feature type="transmembrane region" description="Helical" evidence="8">
    <location>
        <begin position="98"/>
        <end position="115"/>
    </location>
</feature>
<feature type="transmembrane region" description="Helical" evidence="8">
    <location>
        <begin position="331"/>
        <end position="352"/>
    </location>
</feature>
<feature type="transmembrane region" description="Helical" evidence="8">
    <location>
        <begin position="373"/>
        <end position="397"/>
    </location>
</feature>
<feature type="transmembrane region" description="Helical" evidence="8">
    <location>
        <begin position="31"/>
        <end position="50"/>
    </location>
</feature>
<evidence type="ECO:0000256" key="4">
    <source>
        <dbReference type="ARBA" id="ARBA00022967"/>
    </source>
</evidence>
<keyword evidence="2 8" id="KW-1003">Cell membrane</keyword>
<comment type="subcellular location">
    <subcellularLocation>
        <location evidence="8">Cell membrane</location>
        <topology evidence="8">Multi-pass membrane protein</topology>
    </subcellularLocation>
    <subcellularLocation>
        <location evidence="1">Endomembrane system</location>
        <topology evidence="1">Multi-pass membrane protein</topology>
    </subcellularLocation>
    <subcellularLocation>
        <location evidence="9">Membrane</location>
        <topology evidence="9">Multi-pass membrane protein</topology>
    </subcellularLocation>
</comment>
<accession>A0A0V8LX82</accession>
<dbReference type="HAMAP" id="MF_00445">
    <property type="entry name" value="NDH1_NuoN_1"/>
    <property type="match status" value="1"/>
</dbReference>
<keyword evidence="8" id="KW-0874">Quinone</keyword>
<dbReference type="GO" id="GO:0050136">
    <property type="term" value="F:NADH dehydrogenase (quinone) (non-electrogenic) activity"/>
    <property type="evidence" value="ECO:0007669"/>
    <property type="project" value="UniProtKB-UniRule"/>
</dbReference>
<reference evidence="12 13" key="1">
    <citation type="journal article" date="2015" name="Sci. Rep.">
        <title>A comparative genomics and reductive dehalogenase gene transcription study of two chloroethene-respiring bacteria, Dehalococcoides mccartyi strains MB and 11a.</title>
        <authorList>
            <person name="Low A."/>
            <person name="Shen Z."/>
            <person name="Cheng D."/>
            <person name="Rogers M.J."/>
            <person name="Lee P.K."/>
            <person name="He J."/>
        </authorList>
    </citation>
    <scope>NUCLEOTIDE SEQUENCE [LARGE SCALE GENOMIC DNA]</scope>
    <source>
        <strain evidence="12 13">MB</strain>
    </source>
</reference>
<evidence type="ECO:0000259" key="11">
    <source>
        <dbReference type="Pfam" id="PF01059"/>
    </source>
</evidence>
<dbReference type="RefSeq" id="WP_058292989.1">
    <property type="nucleotide sequence ID" value="NZ_JGYD01000029.1"/>
</dbReference>
<evidence type="ECO:0000313" key="12">
    <source>
        <dbReference type="EMBL" id="KSV16125.1"/>
    </source>
</evidence>
<dbReference type="eggNOG" id="COG1007">
    <property type="taxonomic scope" value="Bacteria"/>
</dbReference>
<dbReference type="PANTHER" id="PTHR22773">
    <property type="entry name" value="NADH DEHYDROGENASE"/>
    <property type="match status" value="1"/>
</dbReference>
<dbReference type="InterPro" id="IPR000260">
    <property type="entry name" value="NADH4_N"/>
</dbReference>
<protein>
    <recommendedName>
        <fullName evidence="8">NADH-quinone oxidoreductase subunit N</fullName>
        <ecNumber evidence="8">7.1.1.-</ecNumber>
    </recommendedName>
    <alternativeName>
        <fullName evidence="8">NADH dehydrogenase I subunit N</fullName>
    </alternativeName>
    <alternativeName>
        <fullName evidence="8">NDH-1 subunit N</fullName>
    </alternativeName>
</protein>
<comment type="similarity">
    <text evidence="8">Belongs to the complex I subunit 2 family.</text>
</comment>
<evidence type="ECO:0000256" key="1">
    <source>
        <dbReference type="ARBA" id="ARBA00004127"/>
    </source>
</evidence>
<keyword evidence="7 8" id="KW-0472">Membrane</keyword>
<evidence type="ECO:0000256" key="9">
    <source>
        <dbReference type="RuleBase" id="RU000320"/>
    </source>
</evidence>
<dbReference type="NCBIfam" id="TIGR01770">
    <property type="entry name" value="NDH_I_N"/>
    <property type="match status" value="1"/>
</dbReference>
<keyword evidence="5 8" id="KW-1133">Transmembrane helix</keyword>
<dbReference type="OrthoDB" id="9807568at2"/>
<gene>
    <name evidence="8" type="primary">nuoN</name>
    <name evidence="12" type="ORF">DA01_08570</name>
</gene>
<feature type="transmembrane region" description="Helical" evidence="8">
    <location>
        <begin position="237"/>
        <end position="259"/>
    </location>
</feature>
<dbReference type="Pfam" id="PF01059">
    <property type="entry name" value="Oxidored_q5_N"/>
    <property type="match status" value="1"/>
</dbReference>
<keyword evidence="3 8" id="KW-0812">Transmembrane</keyword>
<dbReference type="InterPro" id="IPR001750">
    <property type="entry name" value="ND/Mrp_TM"/>
</dbReference>
<feature type="transmembrane region" description="Helical" evidence="8">
    <location>
        <begin position="299"/>
        <end position="319"/>
    </location>
</feature>
<evidence type="ECO:0000259" key="10">
    <source>
        <dbReference type="Pfam" id="PF00361"/>
    </source>
</evidence>
<dbReference type="GO" id="GO:0012505">
    <property type="term" value="C:endomembrane system"/>
    <property type="evidence" value="ECO:0007669"/>
    <property type="project" value="UniProtKB-SubCell"/>
</dbReference>
<dbReference type="GO" id="GO:0048038">
    <property type="term" value="F:quinone binding"/>
    <property type="evidence" value="ECO:0007669"/>
    <property type="project" value="UniProtKB-KW"/>
</dbReference>
<feature type="domain" description="NADH:quinone oxidoreductase/Mrp antiporter transmembrane" evidence="10">
    <location>
        <begin position="119"/>
        <end position="423"/>
    </location>
</feature>
<comment type="function">
    <text evidence="8">NDH-1 shuttles electrons from NADH, via FMN and iron-sulfur (Fe-S) centers, to quinones in the respiratory chain. The immediate electron acceptor for the enzyme in this species is believed to be ubiquinone. Couples the redox reaction to proton translocation (for every two electrons transferred, four hydrogen ions are translocated across the cytoplasmic membrane), and thus conserves the redox energy in a proton gradient.</text>
</comment>
<dbReference type="GO" id="GO:0005886">
    <property type="term" value="C:plasma membrane"/>
    <property type="evidence" value="ECO:0007669"/>
    <property type="project" value="UniProtKB-SubCell"/>
</dbReference>
<organism evidence="12 13">
    <name type="scientific">Dehalococcoides mccartyi</name>
    <dbReference type="NCBI Taxonomy" id="61435"/>
    <lineage>
        <taxon>Bacteria</taxon>
        <taxon>Bacillati</taxon>
        <taxon>Chloroflexota</taxon>
        <taxon>Dehalococcoidia</taxon>
        <taxon>Dehalococcoidales</taxon>
        <taxon>Dehalococcoidaceae</taxon>
        <taxon>Dehalococcoides</taxon>
    </lineage>
</organism>
<dbReference type="Pfam" id="PF00361">
    <property type="entry name" value="Proton_antipo_M"/>
    <property type="match status" value="1"/>
</dbReference>
<proteinExistence type="inferred from homology"/>
<dbReference type="EMBL" id="JGYD01000029">
    <property type="protein sequence ID" value="KSV16125.1"/>
    <property type="molecule type" value="Genomic_DNA"/>
</dbReference>
<evidence type="ECO:0000256" key="3">
    <source>
        <dbReference type="ARBA" id="ARBA00022692"/>
    </source>
</evidence>
<sequence length="485" mass="52363">MDLFMPEIIILITAILVIITDLFLTKSKRYLAYLSLLGLAAAAVATALNWNNPPEMAFGGMLALDSYSSFFRILFICLSGLVIMASTDYVTKFKRFQGEYYALVLFALLGMIMMASTANLITMYLSLELAGLSFYVLVGFLKDQNSTESALKYLLLGGVASAMLVFGLVIIYGFSGETNLGDIVNYIQTLPTGTDITTHAGLLLGIILTITGLGFKVAAVPFQFWVPDVYQGSPTPITLYLSIASKAAGFALFLRLFYTVFTDPLALSQEWALIIAILAAVGMTLGNVLAIPQKNIKRMLGYSSIAHAGYILVALAAVGNAPELADGRISLLFYLVAFAVSDLAAFISIIAISRSTGSDEISSYEGLAKTNPVYASALTLALLSLTGFPPLAGFLAKYYIFSASVQADMLWLMIIAAVNTVISAVFYFNVIRVMWLRPARQDVRVLASWPLKLALGISGLAVLIFGIVPETLLNLIEKAAELIIH</sequence>
<dbReference type="InterPro" id="IPR010096">
    <property type="entry name" value="NADH-Q_OxRdtase_suN/2"/>
</dbReference>
<evidence type="ECO:0000256" key="7">
    <source>
        <dbReference type="ARBA" id="ARBA00023136"/>
    </source>
</evidence>
<dbReference type="PATRIC" id="fig|61435.5.peg.1687"/>
<dbReference type="AlphaFoldDB" id="A0A0V8LX82"/>
<comment type="caution">
    <text evidence="12">The sequence shown here is derived from an EMBL/GenBank/DDBJ whole genome shotgun (WGS) entry which is preliminary data.</text>
</comment>
<feature type="domain" description="NADH:ubiquinone oxidoreductase chain 4 N-terminal" evidence="11">
    <location>
        <begin position="11"/>
        <end position="115"/>
    </location>
</feature>
<comment type="subunit">
    <text evidence="8">NDH-1 is composed of 14 different subunits. Subunits NuoA, H, J, K, L, M, N constitute the membrane sector of the complex.</text>
</comment>
<dbReference type="GO" id="GO:0008137">
    <property type="term" value="F:NADH dehydrogenase (ubiquinone) activity"/>
    <property type="evidence" value="ECO:0007669"/>
    <property type="project" value="InterPro"/>
</dbReference>
<feature type="transmembrane region" description="Helical" evidence="8">
    <location>
        <begin position="409"/>
        <end position="428"/>
    </location>
</feature>
<feature type="transmembrane region" description="Helical" evidence="8">
    <location>
        <begin position="121"/>
        <end position="141"/>
    </location>
</feature>
<keyword evidence="6 8" id="KW-0520">NAD</keyword>
<comment type="catalytic activity">
    <reaction evidence="8">
        <text>a quinone + NADH + 5 H(+)(in) = a quinol + NAD(+) + 4 H(+)(out)</text>
        <dbReference type="Rhea" id="RHEA:57888"/>
        <dbReference type="ChEBI" id="CHEBI:15378"/>
        <dbReference type="ChEBI" id="CHEBI:24646"/>
        <dbReference type="ChEBI" id="CHEBI:57540"/>
        <dbReference type="ChEBI" id="CHEBI:57945"/>
        <dbReference type="ChEBI" id="CHEBI:132124"/>
    </reaction>
</comment>
<evidence type="ECO:0000256" key="2">
    <source>
        <dbReference type="ARBA" id="ARBA00022475"/>
    </source>
</evidence>
<feature type="transmembrane region" description="Helical" evidence="8">
    <location>
        <begin position="153"/>
        <end position="174"/>
    </location>
</feature>
<keyword evidence="8" id="KW-0813">Transport</keyword>
<dbReference type="EC" id="7.1.1.-" evidence="8"/>
<evidence type="ECO:0000256" key="6">
    <source>
        <dbReference type="ARBA" id="ARBA00023027"/>
    </source>
</evidence>
<dbReference type="Proteomes" id="UP000053577">
    <property type="component" value="Unassembled WGS sequence"/>
</dbReference>
<feature type="transmembrane region" description="Helical" evidence="8">
    <location>
        <begin position="70"/>
        <end position="91"/>
    </location>
</feature>
<feature type="transmembrane region" description="Helical" evidence="8">
    <location>
        <begin position="6"/>
        <end position="24"/>
    </location>
</feature>
<evidence type="ECO:0000256" key="8">
    <source>
        <dbReference type="HAMAP-Rule" id="MF_00445"/>
    </source>
</evidence>
<name>A0A0V8LX82_9CHLR</name>
<feature type="transmembrane region" description="Helical" evidence="8">
    <location>
        <begin position="271"/>
        <end position="292"/>
    </location>
</feature>
<evidence type="ECO:0000256" key="5">
    <source>
        <dbReference type="ARBA" id="ARBA00022989"/>
    </source>
</evidence>
<keyword evidence="4 8" id="KW-1278">Translocase</keyword>
<evidence type="ECO:0000313" key="13">
    <source>
        <dbReference type="Proteomes" id="UP000053577"/>
    </source>
</evidence>
<dbReference type="GO" id="GO:0042773">
    <property type="term" value="P:ATP synthesis coupled electron transport"/>
    <property type="evidence" value="ECO:0007669"/>
    <property type="project" value="InterPro"/>
</dbReference>
<keyword evidence="8" id="KW-0830">Ubiquinone</keyword>
<feature type="transmembrane region" description="Helical" evidence="8">
    <location>
        <begin position="200"/>
        <end position="225"/>
    </location>
</feature>